<dbReference type="PANTHER" id="PTHR46890:SF50">
    <property type="entry name" value="RNA-DIRECTED DNA POLYMERASE, EUKARYOTA, REVERSE TRANSCRIPTASE ZINC-BINDING DOMAIN PROTEIN-RELATED"/>
    <property type="match status" value="1"/>
</dbReference>
<dbReference type="PANTHER" id="PTHR46890">
    <property type="entry name" value="NON-LTR RETROLELEMENT REVERSE TRANSCRIPTASE-LIKE PROTEIN-RELATED"/>
    <property type="match status" value="1"/>
</dbReference>
<dbReference type="EMBL" id="GEDG01027453">
    <property type="protein sequence ID" value="JAP13837.1"/>
    <property type="molecule type" value="Transcribed_RNA"/>
</dbReference>
<sequence>MVVQGRSGVEAKSGEIGGLAFNQIGGDNSVWLGLDSAFDDRVGVAVECCVGDKAPGPDGFTLTLFQCCWSVVKVDVLSTIDEFYEKGKFDKSLNTSFIVIIPNKEDVASIGDYIPISLVGSMYKTISKVLSNRLESFGRDIVFFAKCLC</sequence>
<accession>A0A0V0H116</accession>
<proteinExistence type="predicted"/>
<dbReference type="InterPro" id="IPR052343">
    <property type="entry name" value="Retrotransposon-Effector_Assoc"/>
</dbReference>
<protein>
    <submittedName>
        <fullName evidence="1">Putative ovule protein</fullName>
    </submittedName>
</protein>
<name>A0A0V0H116_SOLCH</name>
<dbReference type="AlphaFoldDB" id="A0A0V0H116"/>
<evidence type="ECO:0000313" key="1">
    <source>
        <dbReference type="EMBL" id="JAP13837.1"/>
    </source>
</evidence>
<reference evidence="1" key="1">
    <citation type="submission" date="2015-12" db="EMBL/GenBank/DDBJ databases">
        <title>Gene expression during late stages of embryo sac development: a critical building block for successful pollen-pistil interactions.</title>
        <authorList>
            <person name="Liu Y."/>
            <person name="Joly V."/>
            <person name="Sabar M."/>
            <person name="Matton D.P."/>
        </authorList>
    </citation>
    <scope>NUCLEOTIDE SEQUENCE</scope>
</reference>
<organism evidence="1">
    <name type="scientific">Solanum chacoense</name>
    <name type="common">Chaco potato</name>
    <dbReference type="NCBI Taxonomy" id="4108"/>
    <lineage>
        <taxon>Eukaryota</taxon>
        <taxon>Viridiplantae</taxon>
        <taxon>Streptophyta</taxon>
        <taxon>Embryophyta</taxon>
        <taxon>Tracheophyta</taxon>
        <taxon>Spermatophyta</taxon>
        <taxon>Magnoliopsida</taxon>
        <taxon>eudicotyledons</taxon>
        <taxon>Gunneridae</taxon>
        <taxon>Pentapetalae</taxon>
        <taxon>asterids</taxon>
        <taxon>lamiids</taxon>
        <taxon>Solanales</taxon>
        <taxon>Solanaceae</taxon>
        <taxon>Solanoideae</taxon>
        <taxon>Solaneae</taxon>
        <taxon>Solanum</taxon>
    </lineage>
</organism>